<accession>A0ABR6GHT8</accession>
<comment type="caution">
    <text evidence="1">The sequence shown here is derived from an EMBL/GenBank/DDBJ whole genome shotgun (WGS) entry which is preliminary data.</text>
</comment>
<name>A0ABR6GHT8_9HYPH</name>
<evidence type="ECO:0000313" key="1">
    <source>
        <dbReference type="EMBL" id="MBB3165863.1"/>
    </source>
</evidence>
<keyword evidence="2" id="KW-1185">Reference proteome</keyword>
<evidence type="ECO:0000313" key="2">
    <source>
        <dbReference type="Proteomes" id="UP000542811"/>
    </source>
</evidence>
<proteinExistence type="predicted"/>
<reference evidence="1 2" key="1">
    <citation type="submission" date="2020-08" db="EMBL/GenBank/DDBJ databases">
        <title>Genomic Encyclopedia of Type Strains, Phase III (KMG-III): the genomes of soil and plant-associated and newly described type strains.</title>
        <authorList>
            <person name="Whitman W."/>
        </authorList>
    </citation>
    <scope>NUCLEOTIDE SEQUENCE [LARGE SCALE GENOMIC DNA]</scope>
    <source>
        <strain evidence="1 2">CECT 8280</strain>
    </source>
</reference>
<organism evidence="1 2">
    <name type="scientific">Rhizobium laguerreae</name>
    <dbReference type="NCBI Taxonomy" id="1076926"/>
    <lineage>
        <taxon>Bacteria</taxon>
        <taxon>Pseudomonadati</taxon>
        <taxon>Pseudomonadota</taxon>
        <taxon>Alphaproteobacteria</taxon>
        <taxon>Hyphomicrobiales</taxon>
        <taxon>Rhizobiaceae</taxon>
        <taxon>Rhizobium/Agrobacterium group</taxon>
        <taxon>Rhizobium</taxon>
    </lineage>
</organism>
<gene>
    <name evidence="1" type="ORF">FHS25_006375</name>
</gene>
<dbReference type="Proteomes" id="UP000542811">
    <property type="component" value="Unassembled WGS sequence"/>
</dbReference>
<sequence length="98" mass="10835">MTVAARANFLIVGKVVFDTLAGQVFWQRSAAPLFTRGTFDCRQACIREIGDVVAMIRIILVCGLFGFVEEAIDVLFAAGCKPMQPCECQFLFQLDDLP</sequence>
<dbReference type="EMBL" id="JACHXX010000012">
    <property type="protein sequence ID" value="MBB3165863.1"/>
    <property type="molecule type" value="Genomic_DNA"/>
</dbReference>
<protein>
    <submittedName>
        <fullName evidence="1">Uncharacterized protein</fullName>
    </submittedName>
</protein>